<comment type="similarity">
    <text evidence="3 9">Belongs to the acetyltransferase family. EctA subfamily.</text>
</comment>
<evidence type="ECO:0000256" key="2">
    <source>
        <dbReference type="ARBA" id="ARBA00004978"/>
    </source>
</evidence>
<comment type="pathway">
    <text evidence="2 9">Amine and polyamine biosynthesis; ectoine biosynthesis; L-ectoine from L-aspartate 4-semialdehyde: step 2/3.</text>
</comment>
<comment type="function">
    <text evidence="1 9">Catalyzes the acetylation of L-2,4-diaminobutyrate (DABA) to gamma-N-acetyl-alpha,gamma-diaminobutyric acid (ADABA) with acetyl coenzyme A.</text>
</comment>
<proteinExistence type="inferred from homology"/>
<evidence type="ECO:0000259" key="11">
    <source>
        <dbReference type="PROSITE" id="PS51186"/>
    </source>
</evidence>
<dbReference type="Proteomes" id="UP000175971">
    <property type="component" value="Unassembled WGS sequence"/>
</dbReference>
<keyword evidence="7 9" id="KW-0012">Acyltransferase</keyword>
<dbReference type="EMBL" id="LJGZ01000100">
    <property type="protein sequence ID" value="OEV17126.1"/>
    <property type="molecule type" value="Genomic_DNA"/>
</dbReference>
<dbReference type="InterPro" id="IPR016181">
    <property type="entry name" value="Acyl_CoA_acyltransferase"/>
</dbReference>
<dbReference type="EC" id="2.3.1.178" evidence="4 9"/>
<dbReference type="PROSITE" id="PS51186">
    <property type="entry name" value="GNAT"/>
    <property type="match status" value="1"/>
</dbReference>
<keyword evidence="13" id="KW-1185">Reference proteome</keyword>
<protein>
    <recommendedName>
        <fullName evidence="5 9">L-2,4-diaminobutyric acid acetyltransferase</fullName>
        <shortName evidence="9">DABA acetyltransferase</shortName>
        <ecNumber evidence="4 9">2.3.1.178</ecNumber>
    </recommendedName>
</protein>
<evidence type="ECO:0000256" key="6">
    <source>
        <dbReference type="ARBA" id="ARBA00022679"/>
    </source>
</evidence>
<dbReference type="NCBIfam" id="TIGR02406">
    <property type="entry name" value="ectoine_EctA"/>
    <property type="match status" value="1"/>
</dbReference>
<feature type="compositionally biased region" description="Low complexity" evidence="10">
    <location>
        <begin position="1"/>
        <end position="16"/>
    </location>
</feature>
<evidence type="ECO:0000256" key="1">
    <source>
        <dbReference type="ARBA" id="ARBA00003741"/>
    </source>
</evidence>
<evidence type="ECO:0000256" key="9">
    <source>
        <dbReference type="RuleBase" id="RU365045"/>
    </source>
</evidence>
<feature type="region of interest" description="Disordered" evidence="10">
    <location>
        <begin position="1"/>
        <end position="21"/>
    </location>
</feature>
<evidence type="ECO:0000313" key="12">
    <source>
        <dbReference type="EMBL" id="OEV17126.1"/>
    </source>
</evidence>
<evidence type="ECO:0000256" key="8">
    <source>
        <dbReference type="ARBA" id="ARBA00048924"/>
    </source>
</evidence>
<accession>A0A1E7LLU1</accession>
<dbReference type="InterPro" id="IPR000182">
    <property type="entry name" value="GNAT_dom"/>
</dbReference>
<comment type="catalytic activity">
    <reaction evidence="8 9">
        <text>L-2,4-diaminobutanoate + acetyl-CoA = (2S)-4-acetamido-2-aminobutanoate + CoA + H(+)</text>
        <dbReference type="Rhea" id="RHEA:16901"/>
        <dbReference type="ChEBI" id="CHEBI:15378"/>
        <dbReference type="ChEBI" id="CHEBI:57287"/>
        <dbReference type="ChEBI" id="CHEBI:57288"/>
        <dbReference type="ChEBI" id="CHEBI:58761"/>
        <dbReference type="ChEBI" id="CHEBI:58929"/>
        <dbReference type="EC" id="2.3.1.178"/>
    </reaction>
</comment>
<evidence type="ECO:0000256" key="4">
    <source>
        <dbReference type="ARBA" id="ARBA00012355"/>
    </source>
</evidence>
<dbReference type="Gene3D" id="3.40.630.30">
    <property type="match status" value="1"/>
</dbReference>
<keyword evidence="6 9" id="KW-0808">Transferase</keyword>
<evidence type="ECO:0000313" key="13">
    <source>
        <dbReference type="Proteomes" id="UP000175971"/>
    </source>
</evidence>
<dbReference type="GO" id="GO:0019491">
    <property type="term" value="P:ectoine biosynthetic process"/>
    <property type="evidence" value="ECO:0007669"/>
    <property type="project" value="UniProtKB-UniPathway"/>
</dbReference>
<dbReference type="OrthoDB" id="2436196at2"/>
<dbReference type="PATRIC" id="fig|518642.7.peg.7208"/>
<gene>
    <name evidence="9" type="primary">ectA</name>
    <name evidence="12" type="ORF">AN221_31380</name>
</gene>
<dbReference type="GO" id="GO:0033816">
    <property type="term" value="F:diaminobutyrate acetyltransferase activity"/>
    <property type="evidence" value="ECO:0007669"/>
    <property type="project" value="UniProtKB-EC"/>
</dbReference>
<dbReference type="UniPathway" id="UPA00067">
    <property type="reaction ID" value="UER00122"/>
</dbReference>
<dbReference type="SUPFAM" id="SSF55729">
    <property type="entry name" value="Acyl-CoA N-acyltransferases (Nat)"/>
    <property type="match status" value="1"/>
</dbReference>
<dbReference type="CDD" id="cd04301">
    <property type="entry name" value="NAT_SF"/>
    <property type="match status" value="1"/>
</dbReference>
<name>A0A1E7LLU1_9ACTN</name>
<dbReference type="Pfam" id="PF00583">
    <property type="entry name" value="Acetyltransf_1"/>
    <property type="match status" value="1"/>
</dbReference>
<evidence type="ECO:0000256" key="7">
    <source>
        <dbReference type="ARBA" id="ARBA00023315"/>
    </source>
</evidence>
<evidence type="ECO:0000256" key="10">
    <source>
        <dbReference type="SAM" id="MobiDB-lite"/>
    </source>
</evidence>
<dbReference type="AlphaFoldDB" id="A0A1E7LLU1"/>
<reference evidence="12 13" key="1">
    <citation type="journal article" date="2016" name="Front. Microbiol.">
        <title>Comparative Genomics Analysis of Streptomyces Species Reveals Their Adaptation to the Marine Environment and Their Diversity at the Genomic Level.</title>
        <authorList>
            <person name="Tian X."/>
            <person name="Zhang Z."/>
            <person name="Yang T."/>
            <person name="Chen M."/>
            <person name="Li J."/>
            <person name="Chen F."/>
            <person name="Yang J."/>
            <person name="Li W."/>
            <person name="Zhang B."/>
            <person name="Zhang Z."/>
            <person name="Wu J."/>
            <person name="Zhang C."/>
            <person name="Long L."/>
            <person name="Xiao J."/>
        </authorList>
    </citation>
    <scope>NUCLEOTIDE SEQUENCE [LARGE SCALE GENOMIC DNA]</scope>
    <source>
        <strain evidence="12 13">SCSIO M10372</strain>
    </source>
</reference>
<organism evidence="12 13">
    <name type="scientific">Streptomyces nanshensis</name>
    <dbReference type="NCBI Taxonomy" id="518642"/>
    <lineage>
        <taxon>Bacteria</taxon>
        <taxon>Bacillati</taxon>
        <taxon>Actinomycetota</taxon>
        <taxon>Actinomycetes</taxon>
        <taxon>Kitasatosporales</taxon>
        <taxon>Streptomycetaceae</taxon>
        <taxon>Streptomyces</taxon>
    </lineage>
</organism>
<comment type="caution">
    <text evidence="12">The sequence shown here is derived from an EMBL/GenBank/DDBJ whole genome shotgun (WGS) entry which is preliminary data.</text>
</comment>
<feature type="domain" description="N-acetyltransferase" evidence="11">
    <location>
        <begin position="20"/>
        <end position="161"/>
    </location>
</feature>
<evidence type="ECO:0000256" key="5">
    <source>
        <dbReference type="ARBA" id="ARBA00017935"/>
    </source>
</evidence>
<sequence>MTAPAASSTGTPASAARVRPEFRTPRVEDAPALWELVDGTDELDNNSPYYYALWCRDFAATSLVATVDDEVIGFLTGYVRPDEPDTYLVWQEAVRPRHGIPMLGVQLFDRAADRAVEQGARFIEATVSADNKAIIMVLKKVAKRYAAEVETRVLFPGDLFPGEHHDEVLYRIGPLAPRAG</sequence>
<evidence type="ECO:0000256" key="3">
    <source>
        <dbReference type="ARBA" id="ARBA00010712"/>
    </source>
</evidence>
<dbReference type="RefSeq" id="WP_070203673.1">
    <property type="nucleotide sequence ID" value="NZ_LJGZ01000100.1"/>
</dbReference>
<dbReference type="InterPro" id="IPR012772">
    <property type="entry name" value="Ectoine_EctA"/>
</dbReference>